<evidence type="ECO:0000256" key="7">
    <source>
        <dbReference type="SAM" id="SignalP"/>
    </source>
</evidence>
<gene>
    <name evidence="9" type="primary">copC</name>
    <name evidence="9" type="ORF">E4L96_19805</name>
</gene>
<evidence type="ECO:0000256" key="1">
    <source>
        <dbReference type="ARBA" id="ARBA00004418"/>
    </source>
</evidence>
<name>A0A4Y9RWG2_9BURK</name>
<evidence type="ECO:0000259" key="8">
    <source>
        <dbReference type="Pfam" id="PF04234"/>
    </source>
</evidence>
<dbReference type="GO" id="GO:0005886">
    <property type="term" value="C:plasma membrane"/>
    <property type="evidence" value="ECO:0007669"/>
    <property type="project" value="TreeGrafter"/>
</dbReference>
<dbReference type="InterPro" id="IPR014755">
    <property type="entry name" value="Cu-Rt/internalin_Ig-like"/>
</dbReference>
<keyword evidence="6" id="KW-0186">Copper</keyword>
<keyword evidence="5" id="KW-0574">Periplasm</keyword>
<dbReference type="SUPFAM" id="SSF81296">
    <property type="entry name" value="E set domains"/>
    <property type="match status" value="1"/>
</dbReference>
<dbReference type="GO" id="GO:0005507">
    <property type="term" value="F:copper ion binding"/>
    <property type="evidence" value="ECO:0007669"/>
    <property type="project" value="InterPro"/>
</dbReference>
<sequence length="113" mass="11825">MALLLTLASATGGAWAHAALQSASPAASAVLAKAPKEIRLSFNEAVEGPFSKIALSDAQHAAVALPAVQLDAKNPKVMTVAVPPLKPGTYQVQWSTMTRDGHKTKGQYSFQVK</sequence>
<comment type="subcellular location">
    <subcellularLocation>
        <location evidence="1">Periplasm</location>
    </subcellularLocation>
</comment>
<evidence type="ECO:0000256" key="3">
    <source>
        <dbReference type="ARBA" id="ARBA00022723"/>
    </source>
</evidence>
<dbReference type="Gene3D" id="2.60.40.1220">
    <property type="match status" value="1"/>
</dbReference>
<dbReference type="GO" id="GO:0006825">
    <property type="term" value="P:copper ion transport"/>
    <property type="evidence" value="ECO:0007669"/>
    <property type="project" value="InterPro"/>
</dbReference>
<dbReference type="InterPro" id="IPR007348">
    <property type="entry name" value="CopC_dom"/>
</dbReference>
<evidence type="ECO:0000256" key="2">
    <source>
        <dbReference type="ARBA" id="ARBA00010509"/>
    </source>
</evidence>
<protein>
    <submittedName>
        <fullName evidence="9">Copper homeostasis periplasmic binding protein CopC</fullName>
    </submittedName>
</protein>
<evidence type="ECO:0000313" key="9">
    <source>
        <dbReference type="EMBL" id="TFW13424.1"/>
    </source>
</evidence>
<dbReference type="Proteomes" id="UP000298438">
    <property type="component" value="Unassembled WGS sequence"/>
</dbReference>
<evidence type="ECO:0000256" key="6">
    <source>
        <dbReference type="ARBA" id="ARBA00023008"/>
    </source>
</evidence>
<dbReference type="PANTHER" id="PTHR34820">
    <property type="entry name" value="INNER MEMBRANE PROTEIN YEBZ"/>
    <property type="match status" value="1"/>
</dbReference>
<feature type="signal peptide" evidence="7">
    <location>
        <begin position="1"/>
        <end position="18"/>
    </location>
</feature>
<dbReference type="InterPro" id="IPR032694">
    <property type="entry name" value="CopC/D"/>
</dbReference>
<accession>A0A4Y9RWG2</accession>
<evidence type="ECO:0000256" key="5">
    <source>
        <dbReference type="ARBA" id="ARBA00022764"/>
    </source>
</evidence>
<keyword evidence="10" id="KW-1185">Reference proteome</keyword>
<reference evidence="9 10" key="1">
    <citation type="submission" date="2019-03" db="EMBL/GenBank/DDBJ databases">
        <title>Draft Genome Sequence of Massilia arenosa sp. nov., a Novel Massilia Species Isolated from a Sandy-loam Maize Soil.</title>
        <authorList>
            <person name="Raths R."/>
            <person name="Peta V."/>
            <person name="Bucking H."/>
        </authorList>
    </citation>
    <scope>NUCLEOTIDE SEQUENCE [LARGE SCALE GENOMIC DNA]</scope>
    <source>
        <strain evidence="9 10">MC02</strain>
    </source>
</reference>
<comment type="similarity">
    <text evidence="2">Belongs to the CopC family.</text>
</comment>
<keyword evidence="3" id="KW-0479">Metal-binding</keyword>
<dbReference type="OrthoDB" id="9796814at2"/>
<keyword evidence="4 7" id="KW-0732">Signal</keyword>
<dbReference type="InterPro" id="IPR014756">
    <property type="entry name" value="Ig_E-set"/>
</dbReference>
<dbReference type="EMBL" id="SPVF01000252">
    <property type="protein sequence ID" value="TFW13424.1"/>
    <property type="molecule type" value="Genomic_DNA"/>
</dbReference>
<evidence type="ECO:0000313" key="10">
    <source>
        <dbReference type="Proteomes" id="UP000298438"/>
    </source>
</evidence>
<comment type="caution">
    <text evidence="9">The sequence shown here is derived from an EMBL/GenBank/DDBJ whole genome shotgun (WGS) entry which is preliminary data.</text>
</comment>
<dbReference type="PANTHER" id="PTHR34820:SF4">
    <property type="entry name" value="INNER MEMBRANE PROTEIN YEBZ"/>
    <property type="match status" value="1"/>
</dbReference>
<dbReference type="GO" id="GO:0046688">
    <property type="term" value="P:response to copper ion"/>
    <property type="evidence" value="ECO:0007669"/>
    <property type="project" value="InterPro"/>
</dbReference>
<proteinExistence type="inferred from homology"/>
<dbReference type="Pfam" id="PF04234">
    <property type="entry name" value="CopC"/>
    <property type="match status" value="1"/>
</dbReference>
<evidence type="ECO:0000256" key="4">
    <source>
        <dbReference type="ARBA" id="ARBA00022729"/>
    </source>
</evidence>
<dbReference type="NCBIfam" id="NF033814">
    <property type="entry name" value="copper_CopC"/>
    <property type="match status" value="1"/>
</dbReference>
<feature type="chain" id="PRO_5021204004" evidence="7">
    <location>
        <begin position="19"/>
        <end position="113"/>
    </location>
</feature>
<dbReference type="InterPro" id="IPR047685">
    <property type="entry name" value="CopC-like"/>
</dbReference>
<organism evidence="9 10">
    <name type="scientific">Zemynaea arenosa</name>
    <dbReference type="NCBI Taxonomy" id="2561931"/>
    <lineage>
        <taxon>Bacteria</taxon>
        <taxon>Pseudomonadati</taxon>
        <taxon>Pseudomonadota</taxon>
        <taxon>Betaproteobacteria</taxon>
        <taxon>Burkholderiales</taxon>
        <taxon>Oxalobacteraceae</taxon>
        <taxon>Telluria group</taxon>
        <taxon>Zemynaea</taxon>
    </lineage>
</organism>
<feature type="domain" description="CopC" evidence="8">
    <location>
        <begin position="17"/>
        <end position="112"/>
    </location>
</feature>
<dbReference type="AlphaFoldDB" id="A0A4Y9RWG2"/>
<dbReference type="GO" id="GO:0042597">
    <property type="term" value="C:periplasmic space"/>
    <property type="evidence" value="ECO:0007669"/>
    <property type="project" value="UniProtKB-SubCell"/>
</dbReference>